<evidence type="ECO:0000256" key="8">
    <source>
        <dbReference type="SAM" id="MobiDB-lite"/>
    </source>
</evidence>
<dbReference type="SUPFAM" id="SSF57667">
    <property type="entry name" value="beta-beta-alpha zinc fingers"/>
    <property type="match status" value="2"/>
</dbReference>
<dbReference type="PROSITE" id="PS00028">
    <property type="entry name" value="ZINC_FINGER_C2H2_1"/>
    <property type="match status" value="2"/>
</dbReference>
<evidence type="ECO:0000256" key="4">
    <source>
        <dbReference type="ARBA" id="ARBA00022771"/>
    </source>
</evidence>
<dbReference type="PANTHER" id="PTHR40626:SF11">
    <property type="entry name" value="ZINC FINGER PROTEIN YPR022C"/>
    <property type="match status" value="1"/>
</dbReference>
<keyword evidence="6" id="KW-0539">Nucleus</keyword>
<comment type="subcellular location">
    <subcellularLocation>
        <location evidence="1">Nucleus</location>
    </subcellularLocation>
</comment>
<keyword evidence="2" id="KW-0479">Metal-binding</keyword>
<dbReference type="OrthoDB" id="4936751at2759"/>
<dbReference type="GO" id="GO:0008270">
    <property type="term" value="F:zinc ion binding"/>
    <property type="evidence" value="ECO:0007669"/>
    <property type="project" value="UniProtKB-KW"/>
</dbReference>
<evidence type="ECO:0000256" key="5">
    <source>
        <dbReference type="ARBA" id="ARBA00022833"/>
    </source>
</evidence>
<dbReference type="InterPro" id="IPR051059">
    <property type="entry name" value="VerF-like"/>
</dbReference>
<feature type="domain" description="C2H2-type" evidence="9">
    <location>
        <begin position="66"/>
        <end position="95"/>
    </location>
</feature>
<organism evidence="10 11">
    <name type="scientific">Trichoderma parareesei</name>
    <name type="common">Filamentous fungus</name>
    <dbReference type="NCBI Taxonomy" id="858221"/>
    <lineage>
        <taxon>Eukaryota</taxon>
        <taxon>Fungi</taxon>
        <taxon>Dikarya</taxon>
        <taxon>Ascomycota</taxon>
        <taxon>Pezizomycotina</taxon>
        <taxon>Sordariomycetes</taxon>
        <taxon>Hypocreomycetidae</taxon>
        <taxon>Hypocreales</taxon>
        <taxon>Hypocreaceae</taxon>
        <taxon>Trichoderma</taxon>
    </lineage>
</organism>
<keyword evidence="3" id="KW-0677">Repeat</keyword>
<comment type="caution">
    <text evidence="10">The sequence shown here is derived from an EMBL/GenBank/DDBJ whole genome shotgun (WGS) entry which is preliminary data.</text>
</comment>
<dbReference type="Pfam" id="PF00096">
    <property type="entry name" value="zf-C2H2"/>
    <property type="match status" value="2"/>
</dbReference>
<evidence type="ECO:0000313" key="10">
    <source>
        <dbReference type="EMBL" id="OTA07653.1"/>
    </source>
</evidence>
<name>A0A2H2ZLI9_TRIPA</name>
<dbReference type="Gene3D" id="3.30.160.60">
    <property type="entry name" value="Classic Zinc Finger"/>
    <property type="match status" value="2"/>
</dbReference>
<evidence type="ECO:0000256" key="6">
    <source>
        <dbReference type="ARBA" id="ARBA00023242"/>
    </source>
</evidence>
<accession>A0A2H2ZLI9</accession>
<dbReference type="InterPro" id="IPR036236">
    <property type="entry name" value="Znf_C2H2_sf"/>
</dbReference>
<evidence type="ECO:0000256" key="2">
    <source>
        <dbReference type="ARBA" id="ARBA00022723"/>
    </source>
</evidence>
<dbReference type="PROSITE" id="PS50157">
    <property type="entry name" value="ZINC_FINGER_C2H2_2"/>
    <property type="match status" value="2"/>
</dbReference>
<evidence type="ECO:0000256" key="3">
    <source>
        <dbReference type="ARBA" id="ARBA00022737"/>
    </source>
</evidence>
<dbReference type="GO" id="GO:0005634">
    <property type="term" value="C:nucleus"/>
    <property type="evidence" value="ECO:0007669"/>
    <property type="project" value="UniProtKB-SubCell"/>
</dbReference>
<dbReference type="InterPro" id="IPR013087">
    <property type="entry name" value="Znf_C2H2_type"/>
</dbReference>
<evidence type="ECO:0000259" key="9">
    <source>
        <dbReference type="PROSITE" id="PS50157"/>
    </source>
</evidence>
<keyword evidence="5" id="KW-0862">Zinc</keyword>
<reference evidence="10 11" key="1">
    <citation type="journal article" date="2015" name="Genome Announc.">
        <title>Genome sequence and annotation of Trichoderma parareesei, the ancestor of the cellulase producer Trichoderma reesei.</title>
        <authorList>
            <person name="Yang D."/>
            <person name="Pomraning K."/>
            <person name="Kopchinskiy A."/>
            <person name="Karimi Aghcheh R."/>
            <person name="Atanasova L."/>
            <person name="Chenthamara K."/>
            <person name="Baker S.E."/>
            <person name="Zhang R."/>
            <person name="Shen Q."/>
            <person name="Freitag M."/>
            <person name="Kubicek C.P."/>
            <person name="Druzhinina I.S."/>
        </authorList>
    </citation>
    <scope>NUCLEOTIDE SEQUENCE [LARGE SCALE GENOMIC DNA]</scope>
    <source>
        <strain evidence="10 11">CBS 125925</strain>
    </source>
</reference>
<dbReference type="SMART" id="SM00355">
    <property type="entry name" value="ZnF_C2H2"/>
    <property type="match status" value="2"/>
</dbReference>
<sequence>MGSARDGSGASPEDSELARTFKAENGATPRDEAQKRQGDDQNEVSSNSEEPTRKRRRSRKGLEKRFECNAEGCGKSYSRAEHLYRHQLNHNSKQIFRCEYPDCPRTFVRGDLLKRHMDRHTAKGSQLNRRDSMDPDLDLELELELDLELELELEPELDPGLHLHLHITTPGHPHQFIIITLLLKSLLGTPTR</sequence>
<keyword evidence="4 7" id="KW-0863">Zinc-finger</keyword>
<evidence type="ECO:0000313" key="11">
    <source>
        <dbReference type="Proteomes" id="UP000219286"/>
    </source>
</evidence>
<keyword evidence="11" id="KW-1185">Reference proteome</keyword>
<gene>
    <name evidence="10" type="ORF">A9Z42_0085790</name>
</gene>
<evidence type="ECO:0000256" key="1">
    <source>
        <dbReference type="ARBA" id="ARBA00004123"/>
    </source>
</evidence>
<dbReference type="Proteomes" id="UP000219286">
    <property type="component" value="Unassembled WGS sequence"/>
</dbReference>
<dbReference type="EMBL" id="LFMI01000788">
    <property type="protein sequence ID" value="OTA07653.1"/>
    <property type="molecule type" value="Genomic_DNA"/>
</dbReference>
<feature type="domain" description="C2H2-type" evidence="9">
    <location>
        <begin position="96"/>
        <end position="125"/>
    </location>
</feature>
<protein>
    <recommendedName>
        <fullName evidence="9">C2H2-type domain-containing protein</fullName>
    </recommendedName>
</protein>
<evidence type="ECO:0000256" key="7">
    <source>
        <dbReference type="PROSITE-ProRule" id="PRU00042"/>
    </source>
</evidence>
<feature type="compositionally biased region" description="Basic and acidic residues" evidence="8">
    <location>
        <begin position="29"/>
        <end position="39"/>
    </location>
</feature>
<dbReference type="GO" id="GO:0000978">
    <property type="term" value="F:RNA polymerase II cis-regulatory region sequence-specific DNA binding"/>
    <property type="evidence" value="ECO:0007669"/>
    <property type="project" value="InterPro"/>
</dbReference>
<feature type="region of interest" description="Disordered" evidence="8">
    <location>
        <begin position="1"/>
        <end position="61"/>
    </location>
</feature>
<dbReference type="PANTHER" id="PTHR40626">
    <property type="entry name" value="MIP31509P"/>
    <property type="match status" value="1"/>
</dbReference>
<dbReference type="GO" id="GO:0000785">
    <property type="term" value="C:chromatin"/>
    <property type="evidence" value="ECO:0007669"/>
    <property type="project" value="TreeGrafter"/>
</dbReference>
<proteinExistence type="predicted"/>
<dbReference type="GO" id="GO:0000981">
    <property type="term" value="F:DNA-binding transcription factor activity, RNA polymerase II-specific"/>
    <property type="evidence" value="ECO:0007669"/>
    <property type="project" value="InterPro"/>
</dbReference>
<dbReference type="AlphaFoldDB" id="A0A2H2ZLI9"/>